<name>A0A0D7EDD1_RHOPL</name>
<evidence type="ECO:0000313" key="3">
    <source>
        <dbReference type="Proteomes" id="UP000032515"/>
    </source>
</evidence>
<comment type="caution">
    <text evidence="2">The sequence shown here is derived from an EMBL/GenBank/DDBJ whole genome shotgun (WGS) entry which is preliminary data.</text>
</comment>
<evidence type="ECO:0000313" key="2">
    <source>
        <dbReference type="EMBL" id="KIZ38525.1"/>
    </source>
</evidence>
<dbReference type="Gene3D" id="3.40.50.1010">
    <property type="entry name" value="5'-nuclease"/>
    <property type="match status" value="1"/>
</dbReference>
<dbReference type="OrthoDB" id="3175275at2"/>
<evidence type="ECO:0000259" key="1">
    <source>
        <dbReference type="Pfam" id="PF01850"/>
    </source>
</evidence>
<dbReference type="PATRIC" id="fig|1076.23.peg.5433"/>
<dbReference type="Pfam" id="PF01850">
    <property type="entry name" value="PIN"/>
    <property type="match status" value="1"/>
</dbReference>
<dbReference type="RefSeq" id="WP_044415945.1">
    <property type="nucleotide sequence ID" value="NZ_JXXE01000502.1"/>
</dbReference>
<dbReference type="EMBL" id="JXXE01000502">
    <property type="protein sequence ID" value="KIZ38525.1"/>
    <property type="molecule type" value="Genomic_DNA"/>
</dbReference>
<dbReference type="Proteomes" id="UP000032515">
    <property type="component" value="Unassembled WGS sequence"/>
</dbReference>
<protein>
    <recommendedName>
        <fullName evidence="1">PIN domain-containing protein</fullName>
    </recommendedName>
</protein>
<reference evidence="2 3" key="1">
    <citation type="submission" date="2014-11" db="EMBL/GenBank/DDBJ databases">
        <title>Genomics and ecophysiology of heterotrophic nitrogen fixing bacteria isolated from estuarine surface water.</title>
        <authorList>
            <person name="Bentzon-Tilia M."/>
            <person name="Severin I."/>
            <person name="Hansen L.H."/>
            <person name="Riemann L."/>
        </authorList>
    </citation>
    <scope>NUCLEOTIDE SEQUENCE [LARGE SCALE GENOMIC DNA]</scope>
    <source>
        <strain evidence="2 3">BAL398</strain>
    </source>
</reference>
<feature type="domain" description="PIN" evidence="1">
    <location>
        <begin position="7"/>
        <end position="108"/>
    </location>
</feature>
<dbReference type="InterPro" id="IPR002716">
    <property type="entry name" value="PIN_dom"/>
</dbReference>
<dbReference type="InterPro" id="IPR029060">
    <property type="entry name" value="PIN-like_dom_sf"/>
</dbReference>
<proteinExistence type="predicted"/>
<sequence>MTDAKQSAAVEQLFATAEADGSFLLNPIVLSEFAWTLQRTYKKPRGVIADHIERLLQSPECIVPFLDEAVDAVRRYRQGSASFADYFLAAINRSLGCGSTLTFDQDAAEERELFSLLKA</sequence>
<dbReference type="AlphaFoldDB" id="A0A0D7EDD1"/>
<accession>A0A0D7EDD1</accession>
<gene>
    <name evidence="2" type="ORF">OO17_22760</name>
</gene>
<organism evidence="2 3">
    <name type="scientific">Rhodopseudomonas palustris</name>
    <dbReference type="NCBI Taxonomy" id="1076"/>
    <lineage>
        <taxon>Bacteria</taxon>
        <taxon>Pseudomonadati</taxon>
        <taxon>Pseudomonadota</taxon>
        <taxon>Alphaproteobacteria</taxon>
        <taxon>Hyphomicrobiales</taxon>
        <taxon>Nitrobacteraceae</taxon>
        <taxon>Rhodopseudomonas</taxon>
    </lineage>
</organism>
<dbReference type="SUPFAM" id="SSF88723">
    <property type="entry name" value="PIN domain-like"/>
    <property type="match status" value="1"/>
</dbReference>